<organism evidence="17 18">
    <name type="scientific">Suicoccus acidiformans</name>
    <dbReference type="NCBI Taxonomy" id="2036206"/>
    <lineage>
        <taxon>Bacteria</taxon>
        <taxon>Bacillati</taxon>
        <taxon>Bacillota</taxon>
        <taxon>Bacilli</taxon>
        <taxon>Lactobacillales</taxon>
        <taxon>Aerococcaceae</taxon>
        <taxon>Suicoccus</taxon>
    </lineage>
</organism>
<dbReference type="AlphaFoldDB" id="A0A347WL34"/>
<evidence type="ECO:0000256" key="2">
    <source>
        <dbReference type="ARBA" id="ARBA00004496"/>
    </source>
</evidence>
<dbReference type="Pfam" id="PF01634">
    <property type="entry name" value="HisG"/>
    <property type="match status" value="1"/>
</dbReference>
<evidence type="ECO:0000256" key="12">
    <source>
        <dbReference type="ARBA" id="ARBA00022840"/>
    </source>
</evidence>
<proteinExistence type="inferred from homology"/>
<dbReference type="Gene3D" id="3.40.190.10">
    <property type="entry name" value="Periplasmic binding protein-like II"/>
    <property type="match status" value="2"/>
</dbReference>
<keyword evidence="18" id="KW-1185">Reference proteome</keyword>
<dbReference type="GO" id="GO:0000105">
    <property type="term" value="P:L-histidine biosynthetic process"/>
    <property type="evidence" value="ECO:0007669"/>
    <property type="project" value="UniProtKB-UniRule"/>
</dbReference>
<comment type="subunit">
    <text evidence="15">Heteromultimer composed of HisG and HisZ subunits.</text>
</comment>
<evidence type="ECO:0000256" key="13">
    <source>
        <dbReference type="ARBA" id="ARBA00023102"/>
    </source>
</evidence>
<accession>A0A347WL34</accession>
<evidence type="ECO:0000256" key="11">
    <source>
        <dbReference type="ARBA" id="ARBA00022741"/>
    </source>
</evidence>
<evidence type="ECO:0000256" key="1">
    <source>
        <dbReference type="ARBA" id="ARBA00000915"/>
    </source>
</evidence>
<evidence type="ECO:0000256" key="6">
    <source>
        <dbReference type="ARBA" id="ARBA00020998"/>
    </source>
</evidence>
<dbReference type="KEGG" id="abae:CL176_07165"/>
<evidence type="ECO:0000256" key="10">
    <source>
        <dbReference type="ARBA" id="ARBA00022679"/>
    </source>
</evidence>
<dbReference type="SUPFAM" id="SSF53850">
    <property type="entry name" value="Periplasmic binding protein-like II"/>
    <property type="match status" value="1"/>
</dbReference>
<dbReference type="PANTHER" id="PTHR21403">
    <property type="entry name" value="ATP PHOSPHORIBOSYLTRANSFERASE ATP-PRTASE"/>
    <property type="match status" value="1"/>
</dbReference>
<dbReference type="GO" id="GO:0005524">
    <property type="term" value="F:ATP binding"/>
    <property type="evidence" value="ECO:0007669"/>
    <property type="project" value="UniProtKB-KW"/>
</dbReference>
<evidence type="ECO:0000256" key="8">
    <source>
        <dbReference type="ARBA" id="ARBA00022605"/>
    </source>
</evidence>
<dbReference type="PANTHER" id="PTHR21403:SF8">
    <property type="entry name" value="ATP PHOSPHORIBOSYLTRANSFERASE"/>
    <property type="match status" value="1"/>
</dbReference>
<keyword evidence="12 15" id="KW-0067">ATP-binding</keyword>
<dbReference type="UniPathway" id="UPA00031">
    <property type="reaction ID" value="UER00006"/>
</dbReference>
<dbReference type="GO" id="GO:0003879">
    <property type="term" value="F:ATP phosphoribosyltransferase activity"/>
    <property type="evidence" value="ECO:0007669"/>
    <property type="project" value="UniProtKB-UniRule"/>
</dbReference>
<comment type="subcellular location">
    <subcellularLocation>
        <location evidence="2 15">Cytoplasm</location>
    </subcellularLocation>
</comment>
<evidence type="ECO:0000256" key="14">
    <source>
        <dbReference type="ARBA" id="ARBA00024861"/>
    </source>
</evidence>
<feature type="domain" description="ATP phosphoribosyltransferase catalytic" evidence="16">
    <location>
        <begin position="52"/>
        <end position="199"/>
    </location>
</feature>
<keyword evidence="8 15" id="KW-0028">Amino-acid biosynthesis</keyword>
<dbReference type="GO" id="GO:0005737">
    <property type="term" value="C:cytoplasm"/>
    <property type="evidence" value="ECO:0007669"/>
    <property type="project" value="UniProtKB-SubCell"/>
</dbReference>
<comment type="domain">
    <text evidence="15">Lacks the C-terminal regulatory region which is replaced by HisZ.</text>
</comment>
<evidence type="ECO:0000256" key="9">
    <source>
        <dbReference type="ARBA" id="ARBA00022676"/>
    </source>
</evidence>
<dbReference type="InterPro" id="IPR001348">
    <property type="entry name" value="ATP_PRibTrfase_HisG"/>
</dbReference>
<evidence type="ECO:0000256" key="3">
    <source>
        <dbReference type="ARBA" id="ARBA00004667"/>
    </source>
</evidence>
<dbReference type="EMBL" id="CP023434">
    <property type="protein sequence ID" value="AXY25791.1"/>
    <property type="molecule type" value="Genomic_DNA"/>
</dbReference>
<keyword evidence="9 15" id="KW-0328">Glycosyltransferase</keyword>
<dbReference type="CDD" id="cd13595">
    <property type="entry name" value="PBP2_HisGs"/>
    <property type="match status" value="1"/>
</dbReference>
<keyword evidence="10 15" id="KW-0808">Transferase</keyword>
<dbReference type="HAMAP" id="MF_01018">
    <property type="entry name" value="HisG_Short"/>
    <property type="match status" value="1"/>
</dbReference>
<evidence type="ECO:0000259" key="16">
    <source>
        <dbReference type="Pfam" id="PF01634"/>
    </source>
</evidence>
<dbReference type="OrthoDB" id="9801867at2"/>
<keyword evidence="13 15" id="KW-0368">Histidine biosynthesis</keyword>
<name>A0A347WL34_9LACT</name>
<evidence type="ECO:0000256" key="4">
    <source>
        <dbReference type="ARBA" id="ARBA00009489"/>
    </source>
</evidence>
<evidence type="ECO:0000256" key="15">
    <source>
        <dbReference type="HAMAP-Rule" id="MF_01018"/>
    </source>
</evidence>
<dbReference type="FunFam" id="3.40.190.10:FF:000008">
    <property type="entry name" value="ATP phosphoribosyltransferase"/>
    <property type="match status" value="1"/>
</dbReference>
<dbReference type="RefSeq" id="WP_118990691.1">
    <property type="nucleotide sequence ID" value="NZ_CP023434.1"/>
</dbReference>
<comment type="pathway">
    <text evidence="3 15">Amino-acid biosynthesis; L-histidine biosynthesis; L-histidine from 5-phospho-alpha-D-ribose 1-diphosphate: step 1/9.</text>
</comment>
<comment type="similarity">
    <text evidence="4 15">Belongs to the ATP phosphoribosyltransferase family. Short subfamily.</text>
</comment>
<evidence type="ECO:0000256" key="7">
    <source>
        <dbReference type="ARBA" id="ARBA00022490"/>
    </source>
</evidence>
<comment type="function">
    <text evidence="14 15">Catalyzes the condensation of ATP and 5-phosphoribose 1-diphosphate to form N'-(5'-phosphoribosyl)-ATP (PR-ATP). Has a crucial role in the pathway because the rate of histidine biosynthesis seems to be controlled primarily by regulation of HisG enzymatic activity.</text>
</comment>
<dbReference type="NCBIfam" id="TIGR00070">
    <property type="entry name" value="hisG"/>
    <property type="match status" value="1"/>
</dbReference>
<dbReference type="Proteomes" id="UP000263232">
    <property type="component" value="Chromosome"/>
</dbReference>
<evidence type="ECO:0000313" key="18">
    <source>
        <dbReference type="Proteomes" id="UP000263232"/>
    </source>
</evidence>
<dbReference type="EC" id="2.4.2.17" evidence="5 15"/>
<sequence>MITVALSKGRLLKDFQRFLKEGNLPQYEAALVDPGRNLYTEVGDVRFIFAKGADVPVYVENGIADLGIVGEDTIREQSFDVMKLAKLPFGKCRLSICGLPNLAKGDIRSAATSFVNLAEEHFLKERMDVEVVHLHGSVELAPLLGLTDAIVDIVQTGTTLKANGLVEYEEILPIQARLIANKQSFYTKEAAMYDFIQELGVL</sequence>
<gene>
    <name evidence="15" type="primary">hisG</name>
    <name evidence="17" type="ORF">CL176_07165</name>
</gene>
<dbReference type="InterPro" id="IPR013820">
    <property type="entry name" value="ATP_PRibTrfase_cat"/>
</dbReference>
<evidence type="ECO:0000256" key="5">
    <source>
        <dbReference type="ARBA" id="ARBA00011946"/>
    </source>
</evidence>
<protein>
    <recommendedName>
        <fullName evidence="6 15">ATP phosphoribosyltransferase</fullName>
        <shortName evidence="15">ATP-PRT</shortName>
        <shortName evidence="15">ATP-PRTase</shortName>
        <ecNumber evidence="5 15">2.4.2.17</ecNumber>
    </recommendedName>
</protein>
<keyword evidence="11 15" id="KW-0547">Nucleotide-binding</keyword>
<reference evidence="17 18" key="1">
    <citation type="submission" date="2017-09" db="EMBL/GenBank/DDBJ databases">
        <title>Complete genome sequence of Oxytococcus suis strain ZY16052.</title>
        <authorList>
            <person name="Li F."/>
        </authorList>
    </citation>
    <scope>NUCLEOTIDE SEQUENCE [LARGE SCALE GENOMIC DNA]</scope>
    <source>
        <strain evidence="17 18">ZY16052</strain>
    </source>
</reference>
<evidence type="ECO:0000313" key="17">
    <source>
        <dbReference type="EMBL" id="AXY25791.1"/>
    </source>
</evidence>
<dbReference type="InterPro" id="IPR024893">
    <property type="entry name" value="ATP_PRibTrfase_HisG_short"/>
</dbReference>
<comment type="catalytic activity">
    <reaction evidence="1 15">
        <text>1-(5-phospho-beta-D-ribosyl)-ATP + diphosphate = 5-phospho-alpha-D-ribose 1-diphosphate + ATP</text>
        <dbReference type="Rhea" id="RHEA:18473"/>
        <dbReference type="ChEBI" id="CHEBI:30616"/>
        <dbReference type="ChEBI" id="CHEBI:33019"/>
        <dbReference type="ChEBI" id="CHEBI:58017"/>
        <dbReference type="ChEBI" id="CHEBI:73183"/>
        <dbReference type="EC" id="2.4.2.17"/>
    </reaction>
</comment>
<keyword evidence="7 15" id="KW-0963">Cytoplasm</keyword>